<keyword evidence="2" id="KW-1185">Reference proteome</keyword>
<dbReference type="AlphaFoldDB" id="A0A9P5U5G5"/>
<organism evidence="1 2">
    <name type="scientific">Rhodocollybia butyracea</name>
    <dbReference type="NCBI Taxonomy" id="206335"/>
    <lineage>
        <taxon>Eukaryota</taxon>
        <taxon>Fungi</taxon>
        <taxon>Dikarya</taxon>
        <taxon>Basidiomycota</taxon>
        <taxon>Agaricomycotina</taxon>
        <taxon>Agaricomycetes</taxon>
        <taxon>Agaricomycetidae</taxon>
        <taxon>Agaricales</taxon>
        <taxon>Marasmiineae</taxon>
        <taxon>Omphalotaceae</taxon>
        <taxon>Rhodocollybia</taxon>
    </lineage>
</organism>
<comment type="caution">
    <text evidence="1">The sequence shown here is derived from an EMBL/GenBank/DDBJ whole genome shotgun (WGS) entry which is preliminary data.</text>
</comment>
<reference evidence="1" key="1">
    <citation type="submission" date="2020-11" db="EMBL/GenBank/DDBJ databases">
        <authorList>
            <consortium name="DOE Joint Genome Institute"/>
            <person name="Ahrendt S."/>
            <person name="Riley R."/>
            <person name="Andreopoulos W."/>
            <person name="Labutti K."/>
            <person name="Pangilinan J."/>
            <person name="Ruiz-Duenas F.J."/>
            <person name="Barrasa J.M."/>
            <person name="Sanchez-Garcia M."/>
            <person name="Camarero S."/>
            <person name="Miyauchi S."/>
            <person name="Serrano A."/>
            <person name="Linde D."/>
            <person name="Babiker R."/>
            <person name="Drula E."/>
            <person name="Ayuso-Fernandez I."/>
            <person name="Pacheco R."/>
            <person name="Padilla G."/>
            <person name="Ferreira P."/>
            <person name="Barriuso J."/>
            <person name="Kellner H."/>
            <person name="Castanera R."/>
            <person name="Alfaro M."/>
            <person name="Ramirez L."/>
            <person name="Pisabarro A.G."/>
            <person name="Kuo A."/>
            <person name="Tritt A."/>
            <person name="Lipzen A."/>
            <person name="He G."/>
            <person name="Yan M."/>
            <person name="Ng V."/>
            <person name="Cullen D."/>
            <person name="Martin F."/>
            <person name="Rosso M.-N."/>
            <person name="Henrissat B."/>
            <person name="Hibbett D."/>
            <person name="Martinez A.T."/>
            <person name="Grigoriev I.V."/>
        </authorList>
    </citation>
    <scope>NUCLEOTIDE SEQUENCE</scope>
    <source>
        <strain evidence="1">AH 40177</strain>
    </source>
</reference>
<gene>
    <name evidence="1" type="ORF">BDP27DRAFT_1424509</name>
</gene>
<proteinExistence type="predicted"/>
<evidence type="ECO:0000313" key="2">
    <source>
        <dbReference type="Proteomes" id="UP000772434"/>
    </source>
</evidence>
<evidence type="ECO:0000313" key="1">
    <source>
        <dbReference type="EMBL" id="KAF9065763.1"/>
    </source>
</evidence>
<name>A0A9P5U5G5_9AGAR</name>
<dbReference type="Proteomes" id="UP000772434">
    <property type="component" value="Unassembled WGS sequence"/>
</dbReference>
<protein>
    <submittedName>
        <fullName evidence="1">Uncharacterized protein</fullName>
    </submittedName>
</protein>
<sequence>MAVRAYYLPANPASAIDASRPVSVEQLNALGWKISFVGGGYNEIEQAGRKLAQNLGYPVTQEGCIVPFSFDLAKNAAAMTPQMTALLMKGVEINNSHICVANGGFVALTGGSPYFDVEDVTTAGWVRIHLVAGMLVGVPPGAKYRVPFNEQNRGAVGFMFFKETISNIGLLVKNEIDNHPARRAYLNAQALGKA</sequence>
<dbReference type="InterPro" id="IPR014710">
    <property type="entry name" value="RmlC-like_jellyroll"/>
</dbReference>
<dbReference type="EMBL" id="JADNRY010000098">
    <property type="protein sequence ID" value="KAF9065763.1"/>
    <property type="molecule type" value="Genomic_DNA"/>
</dbReference>
<accession>A0A9P5U5G5</accession>
<dbReference type="Gene3D" id="2.60.120.10">
    <property type="entry name" value="Jelly Rolls"/>
    <property type="match status" value="1"/>
</dbReference>